<evidence type="ECO:0000313" key="8">
    <source>
        <dbReference type="RefSeq" id="XP_015896243.3"/>
    </source>
</evidence>
<dbReference type="Proteomes" id="UP001652623">
    <property type="component" value="Chromosome 6"/>
</dbReference>
<dbReference type="KEGG" id="zju:107429972"/>
<keyword evidence="3" id="KW-0547">Nucleotide-binding</keyword>
<dbReference type="SUPFAM" id="SSF52058">
    <property type="entry name" value="L domain-like"/>
    <property type="match status" value="1"/>
</dbReference>
<evidence type="ECO:0000256" key="5">
    <source>
        <dbReference type="ARBA" id="ARBA00022840"/>
    </source>
</evidence>
<dbReference type="InterPro" id="IPR042197">
    <property type="entry name" value="Apaf_helical"/>
</dbReference>
<dbReference type="GO" id="GO:0043531">
    <property type="term" value="F:ADP binding"/>
    <property type="evidence" value="ECO:0007669"/>
    <property type="project" value="InterPro"/>
</dbReference>
<dbReference type="Gene3D" id="1.10.8.430">
    <property type="entry name" value="Helical domain of apoptotic protease-activating factors"/>
    <property type="match status" value="1"/>
</dbReference>
<evidence type="ECO:0000313" key="7">
    <source>
        <dbReference type="Proteomes" id="UP001652623"/>
    </source>
</evidence>
<evidence type="ECO:0000256" key="4">
    <source>
        <dbReference type="ARBA" id="ARBA00022821"/>
    </source>
</evidence>
<sequence length="1578" mass="181309">MQVLSIIGGKLTDYAIEPVVRQVGYVINFKSNVENLETQLEHLPDAKTRVEHSVEEALRKGHRIEADVEKWKKSVDEIIKEADEFKDENKLKKKCLFGFCPSSISSRYRQSRKATKIAQKVVEIRKRGEFLNGVSYTTSPKDIWTTDRYQVFESRNSFLNKIMEELRDPDIYVIGIYGMPGVGKSTLVKEVANQAVKNLSLDVVIVEVKQNADEKVIQKEIAAKFGPELDENMSVATRARLLSDQIKKKNKVLVILDDVCEMLNLEKLGLPFGICKILLTSRIRDVLISPETSMQKDFRLKVLDEQETWSWFNSIVGDALKNVDIREVAIEIAKRCGGLPILVVTLATALKSKSLRSWKEALRLQKNFEGKGLQDKAYSGIEWCYTKLDGEDVKSLFLICGMLGRRHYLLDDLFKYTKGLGLSLFKGIKTMEEARCRFHSLVEKLHDSCLLMLDTNEEQFTMHDLTHDVARDITSRNQHFLSLVDGDDLKEWPKKDILEQYSLISFNQINIPRLPEQLDCPKLQLFSLYATEKSLTIPINFFKEMKELKVLDLTNICIPSLPPSLHFLTSLQTLCLCQCRLSNISMVGELRSLEILSFQNSKFKLLPKEIGKLTRLLVLDLSNCSELEVIHPDVISSLTRLEELNMNCNFNQWEKEGININERSNARVSELNHLPNLTTLDINIKDASQFPSLSEKLVNFKISIGDVWNRSAKYTTSRTLKLKLSPTNKLDQCLKTLMKKSEDLYLDILEGFEDIVDQLDMDSFPRLKYLHVQNNPVNCWSSLRIEFPNLEALFLCNLINLESLCSGQLPLESYKHLTTIEVEKCPKLKNLFSFSTVFSHFSQLQEIKVVDCDNMKEIVVEEKYENLEDHVNDRIEFCQLQTLTLQSLPELTCFASNNEIDSSMGLFNYKVVFPKLEMLKLLSIPLSKFWDGQLLARSSWVENLTSLIVDGCDGLPFLFSSSMAINFVQLKKLRIRRCQNMVDIISTEAYNGIEEKMDNMFPKLEYLELYTLGNLETFCSSTTYLKFSCLNFLYIKECTKLGSVIVDRNIRDAALHYLFDAKVGFPCLKKLVIKGLHKLMTIWHTHLDPNSFSKLTEIWVEDCPSLIHILGPAILQRLDSTVDLLNVWKCDSLQVVFNVKEASDTLLAPHHLEKFNFCLCEVDIRNCRSLKNVFPASLVRNRNLGKLQKLWIFDCEMLEQIVGEEVGVEEVMATFVFPSTKEVFLFNLPQLSSFYPGRHTSKWPSLIELEVTGCYKLEVLAAESSCFQQQHDTYKQVFFLYEKDSFSNLKNLTLSITETLCGSLPVDFFKIKNILVYCEHITSVVPLSVFFKKCHNLETLRMFNNGDIEEIFICEGSLDGEQHLVGTLSQLKNLKIVGMPNLMHVWKDSSHLAGPLFQNLETLRLHHCLRLENIVSSAISYRNIVELEVFDCNGLKHLVTYSVAKSFNNLERMIVKNCERMIEIVESDKDRDIDVENEITFSRLQYMELSDLPNLKGFCCRDYNVRFPVLETLLVSSCLEMKISSDGVLLDDSKRERIPIVEENYNDNSHITKERGLCRFEVRFIVRSHTLKDAGDFA</sequence>
<evidence type="ECO:0000256" key="2">
    <source>
        <dbReference type="ARBA" id="ARBA00022737"/>
    </source>
</evidence>
<dbReference type="Pfam" id="PF23598">
    <property type="entry name" value="LRR_14"/>
    <property type="match status" value="1"/>
</dbReference>
<reference evidence="8" key="1">
    <citation type="submission" date="2025-08" db="UniProtKB">
        <authorList>
            <consortium name="RefSeq"/>
        </authorList>
    </citation>
    <scope>IDENTIFICATION</scope>
    <source>
        <tissue evidence="8">Seedling</tissue>
    </source>
</reference>
<dbReference type="InterPro" id="IPR002182">
    <property type="entry name" value="NB-ARC"/>
</dbReference>
<dbReference type="GO" id="GO:0005524">
    <property type="term" value="F:ATP binding"/>
    <property type="evidence" value="ECO:0007669"/>
    <property type="project" value="UniProtKB-KW"/>
</dbReference>
<dbReference type="GO" id="GO:0006952">
    <property type="term" value="P:defense response"/>
    <property type="evidence" value="ECO:0007669"/>
    <property type="project" value="UniProtKB-KW"/>
</dbReference>
<dbReference type="InterPro" id="IPR032675">
    <property type="entry name" value="LRR_dom_sf"/>
</dbReference>
<dbReference type="Pfam" id="PF00931">
    <property type="entry name" value="NB-ARC"/>
    <property type="match status" value="1"/>
</dbReference>
<dbReference type="SUPFAM" id="SSF52540">
    <property type="entry name" value="P-loop containing nucleoside triphosphate hydrolases"/>
    <property type="match status" value="1"/>
</dbReference>
<evidence type="ECO:0000259" key="6">
    <source>
        <dbReference type="SMART" id="SM00382"/>
    </source>
</evidence>
<comment type="similarity">
    <text evidence="1">Belongs to the disease resistance NB-LRR family.</text>
</comment>
<dbReference type="InterPro" id="IPR003593">
    <property type="entry name" value="AAA+_ATPase"/>
</dbReference>
<dbReference type="Pfam" id="PF23247">
    <property type="entry name" value="LRR_RPS2"/>
    <property type="match status" value="4"/>
</dbReference>
<gene>
    <name evidence="8" type="primary">LOC107429972</name>
</gene>
<dbReference type="RefSeq" id="XP_015896243.3">
    <property type="nucleotide sequence ID" value="XM_016040757.4"/>
</dbReference>
<dbReference type="GeneID" id="107429972"/>
<dbReference type="InterPro" id="IPR057135">
    <property type="entry name" value="At4g27190-like_LRR"/>
</dbReference>
<protein>
    <submittedName>
        <fullName evidence="8">Probable disease resistance protein At4g27220 isoform X1</fullName>
    </submittedName>
</protein>
<dbReference type="PANTHER" id="PTHR33463">
    <property type="entry name" value="NB-ARC DOMAIN-CONTAINING PROTEIN-RELATED"/>
    <property type="match status" value="1"/>
</dbReference>
<keyword evidence="2" id="KW-0677">Repeat</keyword>
<organism evidence="7 8">
    <name type="scientific">Ziziphus jujuba</name>
    <name type="common">Chinese jujube</name>
    <name type="synonym">Ziziphus sativa</name>
    <dbReference type="NCBI Taxonomy" id="326968"/>
    <lineage>
        <taxon>Eukaryota</taxon>
        <taxon>Viridiplantae</taxon>
        <taxon>Streptophyta</taxon>
        <taxon>Embryophyta</taxon>
        <taxon>Tracheophyta</taxon>
        <taxon>Spermatophyta</taxon>
        <taxon>Magnoliopsida</taxon>
        <taxon>eudicotyledons</taxon>
        <taxon>Gunneridae</taxon>
        <taxon>Pentapetalae</taxon>
        <taxon>rosids</taxon>
        <taxon>fabids</taxon>
        <taxon>Rosales</taxon>
        <taxon>Rhamnaceae</taxon>
        <taxon>Paliureae</taxon>
        <taxon>Ziziphus</taxon>
    </lineage>
</organism>
<dbReference type="Gene3D" id="3.80.10.10">
    <property type="entry name" value="Ribonuclease Inhibitor"/>
    <property type="match status" value="5"/>
</dbReference>
<dbReference type="SMART" id="SM00382">
    <property type="entry name" value="AAA"/>
    <property type="match status" value="1"/>
</dbReference>
<dbReference type="InterPro" id="IPR055414">
    <property type="entry name" value="LRR_R13L4/SHOC2-like"/>
</dbReference>
<name>A0A6P4AJZ4_ZIZJJ</name>
<dbReference type="Gene3D" id="3.40.50.300">
    <property type="entry name" value="P-loop containing nucleotide triphosphate hydrolases"/>
    <property type="match status" value="1"/>
</dbReference>
<evidence type="ECO:0000256" key="1">
    <source>
        <dbReference type="ARBA" id="ARBA00008894"/>
    </source>
</evidence>
<keyword evidence="5" id="KW-0067">ATP-binding</keyword>
<dbReference type="InParanoid" id="A0A6P4AJZ4"/>
<keyword evidence="4" id="KW-0611">Plant defense</keyword>
<dbReference type="PRINTS" id="PR00364">
    <property type="entry name" value="DISEASERSIST"/>
</dbReference>
<keyword evidence="7" id="KW-1185">Reference proteome</keyword>
<dbReference type="InterPro" id="IPR050905">
    <property type="entry name" value="Plant_NBS-LRR"/>
</dbReference>
<proteinExistence type="inferred from homology"/>
<feature type="domain" description="AAA+ ATPase" evidence="6">
    <location>
        <begin position="170"/>
        <end position="302"/>
    </location>
</feature>
<dbReference type="SUPFAM" id="SSF52047">
    <property type="entry name" value="RNI-like"/>
    <property type="match status" value="2"/>
</dbReference>
<dbReference type="PANTHER" id="PTHR33463:SF198">
    <property type="entry name" value="RPP4C3"/>
    <property type="match status" value="1"/>
</dbReference>
<accession>A0A6P4AJZ4</accession>
<evidence type="ECO:0000256" key="3">
    <source>
        <dbReference type="ARBA" id="ARBA00022741"/>
    </source>
</evidence>
<dbReference type="InterPro" id="IPR027417">
    <property type="entry name" value="P-loop_NTPase"/>
</dbReference>